<feature type="transmembrane region" description="Helical" evidence="6">
    <location>
        <begin position="158"/>
        <end position="180"/>
    </location>
</feature>
<dbReference type="PANTHER" id="PTHR30213:SF0">
    <property type="entry name" value="UPF0761 MEMBRANE PROTEIN YIHY"/>
    <property type="match status" value="1"/>
</dbReference>
<keyword evidence="3 6" id="KW-0812">Transmembrane</keyword>
<evidence type="ECO:0000256" key="4">
    <source>
        <dbReference type="ARBA" id="ARBA00022989"/>
    </source>
</evidence>
<keyword evidence="2" id="KW-1003">Cell membrane</keyword>
<dbReference type="Proteomes" id="UP000254118">
    <property type="component" value="Unassembled WGS sequence"/>
</dbReference>
<dbReference type="Pfam" id="PF03631">
    <property type="entry name" value="Virul_fac_BrkB"/>
    <property type="match status" value="1"/>
</dbReference>
<evidence type="ECO:0000256" key="3">
    <source>
        <dbReference type="ARBA" id="ARBA00022692"/>
    </source>
</evidence>
<comment type="caution">
    <text evidence="7">The sequence shown here is derived from an EMBL/GenBank/DDBJ whole genome shotgun (WGS) entry which is preliminary data.</text>
</comment>
<dbReference type="NCBIfam" id="TIGR00765">
    <property type="entry name" value="yihY_not_rbn"/>
    <property type="match status" value="1"/>
</dbReference>
<dbReference type="PANTHER" id="PTHR30213">
    <property type="entry name" value="INNER MEMBRANE PROTEIN YHJD"/>
    <property type="match status" value="1"/>
</dbReference>
<sequence length="350" mass="37629">MDEAVEASEPCHADPRPTALHGRERVRFVLRGAAALFVEQGLIDAAAALTYYAVLSIFPAAIALVSVGTMLGQDPQLLRSFVEELLRELSHVVTPQTLTAVLAVIDAVMPTEGVGAGAGVGLVVAFFTASMYVRAFARFVNQIYGVKEGRTLVRFWSDMYLLTAVILVLAAAVLTLLVVSGPVAEAVGTLVGLDRAGIDMYAVAKWPVLVMLVVATLSLLYRFTPNVHSRSKRFPSQGAFIALGTAVCASGGFGVYVSNFAQYDAMYGTLTGAVLFLLWLWILNVAMLFGAVVDFEIERTRQLNRGLPAEDELQLVPRSTVAADRADERAAARVEAGRRVRVGISADHQE</sequence>
<accession>A0AA46BP83</accession>
<feature type="transmembrane region" description="Helical" evidence="6">
    <location>
        <begin position="49"/>
        <end position="71"/>
    </location>
</feature>
<evidence type="ECO:0000256" key="2">
    <source>
        <dbReference type="ARBA" id="ARBA00022475"/>
    </source>
</evidence>
<dbReference type="RefSeq" id="WP_181816079.1">
    <property type="nucleotide sequence ID" value="NZ_UFYA01000001.1"/>
</dbReference>
<dbReference type="InterPro" id="IPR017039">
    <property type="entry name" value="Virul_fac_BrkB"/>
</dbReference>
<keyword evidence="5 6" id="KW-0472">Membrane</keyword>
<evidence type="ECO:0000313" key="7">
    <source>
        <dbReference type="EMBL" id="STD12409.1"/>
    </source>
</evidence>
<gene>
    <name evidence="7" type="ORF">NCTC7915_01773</name>
</gene>
<protein>
    <submittedName>
        <fullName evidence="7">Ribonuclease BN/uncharacterized domain fusion protein</fullName>
    </submittedName>
</protein>
<evidence type="ECO:0000256" key="5">
    <source>
        <dbReference type="ARBA" id="ARBA00023136"/>
    </source>
</evidence>
<feature type="transmembrane region" description="Helical" evidence="6">
    <location>
        <begin position="273"/>
        <end position="295"/>
    </location>
</feature>
<feature type="transmembrane region" description="Helical" evidence="6">
    <location>
        <begin position="200"/>
        <end position="220"/>
    </location>
</feature>
<feature type="transmembrane region" description="Helical" evidence="6">
    <location>
        <begin position="240"/>
        <end position="261"/>
    </location>
</feature>
<reference evidence="7 8" key="1">
    <citation type="submission" date="2018-06" db="EMBL/GenBank/DDBJ databases">
        <authorList>
            <consortium name="Pathogen Informatics"/>
            <person name="Doyle S."/>
        </authorList>
    </citation>
    <scope>NUCLEOTIDE SEQUENCE [LARGE SCALE GENOMIC DNA]</scope>
    <source>
        <strain evidence="7 8">NCTC7915</strain>
    </source>
</reference>
<dbReference type="AlphaFoldDB" id="A0AA46BP83"/>
<evidence type="ECO:0000256" key="6">
    <source>
        <dbReference type="SAM" id="Phobius"/>
    </source>
</evidence>
<evidence type="ECO:0000256" key="1">
    <source>
        <dbReference type="ARBA" id="ARBA00004651"/>
    </source>
</evidence>
<name>A0AA46BP83_9MICO</name>
<evidence type="ECO:0000313" key="8">
    <source>
        <dbReference type="Proteomes" id="UP000254118"/>
    </source>
</evidence>
<dbReference type="GO" id="GO:0005886">
    <property type="term" value="C:plasma membrane"/>
    <property type="evidence" value="ECO:0007669"/>
    <property type="project" value="UniProtKB-SubCell"/>
</dbReference>
<dbReference type="EMBL" id="UFYA01000001">
    <property type="protein sequence ID" value="STD12409.1"/>
    <property type="molecule type" value="Genomic_DNA"/>
</dbReference>
<dbReference type="PIRSF" id="PIRSF035875">
    <property type="entry name" value="RNase_BN"/>
    <property type="match status" value="1"/>
</dbReference>
<proteinExistence type="predicted"/>
<feature type="transmembrane region" description="Helical" evidence="6">
    <location>
        <begin position="115"/>
        <end position="137"/>
    </location>
</feature>
<comment type="subcellular location">
    <subcellularLocation>
        <location evidence="1">Cell membrane</location>
        <topology evidence="1">Multi-pass membrane protein</topology>
    </subcellularLocation>
</comment>
<organism evidence="7 8">
    <name type="scientific">Dermatophilus congolensis</name>
    <dbReference type="NCBI Taxonomy" id="1863"/>
    <lineage>
        <taxon>Bacteria</taxon>
        <taxon>Bacillati</taxon>
        <taxon>Actinomycetota</taxon>
        <taxon>Actinomycetes</taxon>
        <taxon>Micrococcales</taxon>
        <taxon>Dermatophilaceae</taxon>
        <taxon>Dermatophilus</taxon>
    </lineage>
</organism>
<keyword evidence="4 6" id="KW-1133">Transmembrane helix</keyword>